<dbReference type="InterPro" id="IPR002123">
    <property type="entry name" value="Plipid/glycerol_acylTrfase"/>
</dbReference>
<reference evidence="4 5" key="1">
    <citation type="submission" date="2019-03" db="EMBL/GenBank/DDBJ databases">
        <title>Whole genome sequence of a novel Rubrobacter taiwanensis strain, isolated from Yellowstone National Park.</title>
        <authorList>
            <person name="Freed S."/>
            <person name="Ramaley R.F."/>
            <person name="Kyndt J.A."/>
        </authorList>
    </citation>
    <scope>NUCLEOTIDE SEQUENCE [LARGE SCALE GENOMIC DNA]</scope>
    <source>
        <strain evidence="4 5">Yellowstone</strain>
    </source>
</reference>
<keyword evidence="5" id="KW-1185">Reference proteome</keyword>
<comment type="caution">
    <text evidence="4">The sequence shown here is derived from an EMBL/GenBank/DDBJ whole genome shotgun (WGS) entry which is preliminary data.</text>
</comment>
<accession>A0A4R1BHL6</accession>
<name>A0A4R1BHL6_9ACTN</name>
<dbReference type="OrthoDB" id="9808424at2"/>
<dbReference type="Proteomes" id="UP000295244">
    <property type="component" value="Unassembled WGS sequence"/>
</dbReference>
<proteinExistence type="predicted"/>
<organism evidence="4 5">
    <name type="scientific">Rubrobacter taiwanensis</name>
    <dbReference type="NCBI Taxonomy" id="185139"/>
    <lineage>
        <taxon>Bacteria</taxon>
        <taxon>Bacillati</taxon>
        <taxon>Actinomycetota</taxon>
        <taxon>Rubrobacteria</taxon>
        <taxon>Rubrobacterales</taxon>
        <taxon>Rubrobacteraceae</taxon>
        <taxon>Rubrobacter</taxon>
    </lineage>
</organism>
<dbReference type="Pfam" id="PF01553">
    <property type="entry name" value="Acyltransferase"/>
    <property type="match status" value="1"/>
</dbReference>
<protein>
    <submittedName>
        <fullName evidence="4">1-acyl-sn-glycerol-3-phosphate acyltransferase</fullName>
    </submittedName>
</protein>
<dbReference type="AlphaFoldDB" id="A0A4R1BHL6"/>
<dbReference type="SMART" id="SM00563">
    <property type="entry name" value="PlsC"/>
    <property type="match status" value="1"/>
</dbReference>
<gene>
    <name evidence="4" type="ORF">E0L93_07640</name>
</gene>
<sequence>MPPFYRIARVVVNAVARVVLGFTVYGEERVPAEGPLVIAANHRRFVDPIIVSMAVPRWVKWMAKKELFSFGPFARVLYFVGAFPVDRQKGGRAALRRSMELLREGEALGIFPEGTRQRESLPRAQAKSGVAMLAVRTGAPVVPVYVGSIPGPLARLRGERLEIYIGDPIRIEEGVRGGEAYRKIAAGVLQRIYDLRPEKEGGV</sequence>
<dbReference type="PANTHER" id="PTHR10434">
    <property type="entry name" value="1-ACYL-SN-GLYCEROL-3-PHOSPHATE ACYLTRANSFERASE"/>
    <property type="match status" value="1"/>
</dbReference>
<evidence type="ECO:0000256" key="2">
    <source>
        <dbReference type="ARBA" id="ARBA00023315"/>
    </source>
</evidence>
<dbReference type="PANTHER" id="PTHR10434:SF11">
    <property type="entry name" value="1-ACYL-SN-GLYCEROL-3-PHOSPHATE ACYLTRANSFERASE"/>
    <property type="match status" value="1"/>
</dbReference>
<feature type="domain" description="Phospholipid/glycerol acyltransferase" evidence="3">
    <location>
        <begin position="36"/>
        <end position="149"/>
    </location>
</feature>
<dbReference type="RefSeq" id="WP_132690615.1">
    <property type="nucleotide sequence ID" value="NZ_SKBU01000015.1"/>
</dbReference>
<dbReference type="CDD" id="cd07989">
    <property type="entry name" value="LPLAT_AGPAT-like"/>
    <property type="match status" value="1"/>
</dbReference>
<dbReference type="GO" id="GO:0003841">
    <property type="term" value="F:1-acylglycerol-3-phosphate O-acyltransferase activity"/>
    <property type="evidence" value="ECO:0007669"/>
    <property type="project" value="TreeGrafter"/>
</dbReference>
<evidence type="ECO:0000259" key="3">
    <source>
        <dbReference type="SMART" id="SM00563"/>
    </source>
</evidence>
<evidence type="ECO:0000313" key="5">
    <source>
        <dbReference type="Proteomes" id="UP000295244"/>
    </source>
</evidence>
<keyword evidence="1 4" id="KW-0808">Transferase</keyword>
<keyword evidence="2 4" id="KW-0012">Acyltransferase</keyword>
<dbReference type="EMBL" id="SKBU01000015">
    <property type="protein sequence ID" value="TCJ16608.1"/>
    <property type="molecule type" value="Genomic_DNA"/>
</dbReference>
<evidence type="ECO:0000313" key="4">
    <source>
        <dbReference type="EMBL" id="TCJ16608.1"/>
    </source>
</evidence>
<dbReference type="SUPFAM" id="SSF69593">
    <property type="entry name" value="Glycerol-3-phosphate (1)-acyltransferase"/>
    <property type="match status" value="1"/>
</dbReference>
<evidence type="ECO:0000256" key="1">
    <source>
        <dbReference type="ARBA" id="ARBA00022679"/>
    </source>
</evidence>
<dbReference type="GO" id="GO:0006654">
    <property type="term" value="P:phosphatidic acid biosynthetic process"/>
    <property type="evidence" value="ECO:0007669"/>
    <property type="project" value="TreeGrafter"/>
</dbReference>